<dbReference type="SUPFAM" id="SSF55874">
    <property type="entry name" value="ATPase domain of HSP90 chaperone/DNA topoisomerase II/histidine kinase"/>
    <property type="match status" value="1"/>
</dbReference>
<dbReference type="Proteomes" id="UP000069205">
    <property type="component" value="Chromosome"/>
</dbReference>
<evidence type="ECO:0000256" key="2">
    <source>
        <dbReference type="ARBA" id="ARBA00022777"/>
    </source>
</evidence>
<dbReference type="InterPro" id="IPR058245">
    <property type="entry name" value="NreC/VraR/RcsB-like_REC"/>
</dbReference>
<dbReference type="CDD" id="cd12914">
    <property type="entry name" value="PDC1_DGC_like"/>
    <property type="match status" value="1"/>
</dbReference>
<dbReference type="InterPro" id="IPR001789">
    <property type="entry name" value="Sig_transdc_resp-reg_receiver"/>
</dbReference>
<dbReference type="InterPro" id="IPR050482">
    <property type="entry name" value="Sensor_HK_TwoCompSys"/>
</dbReference>
<evidence type="ECO:0000259" key="8">
    <source>
        <dbReference type="PROSITE" id="PS50112"/>
    </source>
</evidence>
<reference evidence="9 10" key="1">
    <citation type="journal article" date="2015" name="Proc. Natl. Acad. Sci. U.S.A.">
        <title>Expanded metabolic versatility of ubiquitous nitrite-oxidizing bacteria from the genus Nitrospira.</title>
        <authorList>
            <person name="Koch H."/>
            <person name="Lucker S."/>
            <person name="Albertsen M."/>
            <person name="Kitzinger K."/>
            <person name="Herbold C."/>
            <person name="Spieck E."/>
            <person name="Nielsen P.H."/>
            <person name="Wagner M."/>
            <person name="Daims H."/>
        </authorList>
    </citation>
    <scope>NUCLEOTIDE SEQUENCE [LARGE SCALE GENOMIC DNA]</scope>
    <source>
        <strain evidence="9 10">NSP M-1</strain>
    </source>
</reference>
<dbReference type="SMART" id="SM00448">
    <property type="entry name" value="REC"/>
    <property type="match status" value="1"/>
</dbReference>
<dbReference type="AlphaFoldDB" id="A0A0K2G8H5"/>
<sequence length="844" mass="93311">MRAYLRLPFLIAAIALVTVATWVIGWRYVERALLQTAGEALALGASEIAIKFDRMVFERYADMRIMAGILSSPSHGDPQFVQTYLDRMRETYGNYHWLGVADRSGRIVAASPPTMQGTDVSRATWFEEIHARAAVKPDAMFMGGVDAFVTEHGAPDTIAISAALYDQDGSFQGAITSRVSIPVLEAIAVETIRSLQGRHSMLANIEYQVLDNDGIAYIDSDLLHKGRMNIAALHLPSFELSKGGEPGYIEEDHLRRHIRVMTGYSLTRGWGQADPFHWTVLVRMPTEALIAPIQTYHLRIGTIGLAILSPIFYLLIWMQRRLRRECDLAQAERLKATSAEAQYHLLLQTTDQGIFGLDQDGRCTFINRAAAAMLGYEADELLHRPLHEVLHPPEDSHCCPAEPCLVRRVLETGRGGTGTEQVFRRKDGAPLDVECSAFPLEEAGNRTSYVFTCLAIAERKQRTEALLSYQARLQSLAAQLRKIEEQVRQRLATELHDNLAQTLALCHMKLAALQRTAPAALQMALMSVTGLLKEALSYTRELMSDLRPPTLGNEGDLAAAVQWVTAKLERHGLTVTVTDDRRPKPLDPDALRIAHQSLHELLFNVLKHSGTTSATVRIRRLGRYVAMQVRDRGMGFRAGSRTSPTQDGGFGLFNLREQLAVAGGFMRAASVPGGGARVTILLPLRTVDRVEHAVAPDSGLAGEPAAASPPDRSAARIRVLLVDDHQIMRQGLRSMIESEKDYEVVAEAVDGEMAVELAGSLRPDVVLMDINMPRLNGIDATRQITQLRPDVAIIGLSMHEDPKLEQLMYEAGAAAYLSKGTAFNLVCDTIRRVVTQRQRQDIHA</sequence>
<dbReference type="GO" id="GO:0000155">
    <property type="term" value="F:phosphorelay sensor kinase activity"/>
    <property type="evidence" value="ECO:0007669"/>
    <property type="project" value="InterPro"/>
</dbReference>
<organism evidence="9 10">
    <name type="scientific">Nitrospira moscoviensis</name>
    <dbReference type="NCBI Taxonomy" id="42253"/>
    <lineage>
        <taxon>Bacteria</taxon>
        <taxon>Pseudomonadati</taxon>
        <taxon>Nitrospirota</taxon>
        <taxon>Nitrospiria</taxon>
        <taxon>Nitrospirales</taxon>
        <taxon>Nitrospiraceae</taxon>
        <taxon>Nitrospira</taxon>
    </lineage>
</organism>
<evidence type="ECO:0008006" key="11">
    <source>
        <dbReference type="Google" id="ProtNLM"/>
    </source>
</evidence>
<dbReference type="GO" id="GO:0006355">
    <property type="term" value="P:regulation of DNA-templated transcription"/>
    <property type="evidence" value="ECO:0007669"/>
    <property type="project" value="InterPro"/>
</dbReference>
<keyword evidence="6" id="KW-0812">Transmembrane</keyword>
<accession>A0A0K2G8H5</accession>
<evidence type="ECO:0000313" key="10">
    <source>
        <dbReference type="Proteomes" id="UP000069205"/>
    </source>
</evidence>
<feature type="modified residue" description="4-aspartylphosphate" evidence="4">
    <location>
        <position position="769"/>
    </location>
</feature>
<dbReference type="RefSeq" id="WP_053378316.1">
    <property type="nucleotide sequence ID" value="NZ_CP011801.1"/>
</dbReference>
<evidence type="ECO:0000256" key="4">
    <source>
        <dbReference type="PROSITE-ProRule" id="PRU00169"/>
    </source>
</evidence>
<dbReference type="OrthoDB" id="9782588at2"/>
<keyword evidence="5" id="KW-0175">Coiled coil</keyword>
<dbReference type="Gene3D" id="3.30.565.10">
    <property type="entry name" value="Histidine kinase-like ATPase, C-terminal domain"/>
    <property type="match status" value="1"/>
</dbReference>
<evidence type="ECO:0000256" key="5">
    <source>
        <dbReference type="SAM" id="Coils"/>
    </source>
</evidence>
<dbReference type="PROSITE" id="PS50112">
    <property type="entry name" value="PAS"/>
    <property type="match status" value="1"/>
</dbReference>
<gene>
    <name evidence="9" type="ORF">NITMOv2_0461</name>
</gene>
<dbReference type="PANTHER" id="PTHR24421">
    <property type="entry name" value="NITRATE/NITRITE SENSOR PROTEIN NARX-RELATED"/>
    <property type="match status" value="1"/>
</dbReference>
<dbReference type="Gene3D" id="3.30.450.20">
    <property type="entry name" value="PAS domain"/>
    <property type="match status" value="2"/>
</dbReference>
<dbReference type="CDD" id="cd17535">
    <property type="entry name" value="REC_NarL-like"/>
    <property type="match status" value="1"/>
</dbReference>
<dbReference type="GO" id="GO:0016020">
    <property type="term" value="C:membrane"/>
    <property type="evidence" value="ECO:0007669"/>
    <property type="project" value="InterPro"/>
</dbReference>
<dbReference type="InterPro" id="IPR035965">
    <property type="entry name" value="PAS-like_dom_sf"/>
</dbReference>
<proteinExistence type="predicted"/>
<keyword evidence="3" id="KW-0902">Two-component regulatory system</keyword>
<dbReference type="PROSITE" id="PS50110">
    <property type="entry name" value="RESPONSE_REGULATORY"/>
    <property type="match status" value="1"/>
</dbReference>
<dbReference type="PATRIC" id="fig|42253.5.peg.454"/>
<evidence type="ECO:0000313" key="9">
    <source>
        <dbReference type="EMBL" id="ALA56897.1"/>
    </source>
</evidence>
<dbReference type="Pfam" id="PF07730">
    <property type="entry name" value="HisKA_3"/>
    <property type="match status" value="1"/>
</dbReference>
<feature type="transmembrane region" description="Helical" evidence="6">
    <location>
        <begin position="296"/>
        <end position="316"/>
    </location>
</feature>
<dbReference type="EMBL" id="CP011801">
    <property type="protein sequence ID" value="ALA56897.1"/>
    <property type="molecule type" value="Genomic_DNA"/>
</dbReference>
<dbReference type="STRING" id="42253.NITMOv2_0461"/>
<dbReference type="CDD" id="cd00130">
    <property type="entry name" value="PAS"/>
    <property type="match status" value="1"/>
</dbReference>
<feature type="coiled-coil region" evidence="5">
    <location>
        <begin position="466"/>
        <end position="493"/>
    </location>
</feature>
<protein>
    <recommendedName>
        <fullName evidence="11">Histidine kinase</fullName>
    </recommendedName>
</protein>
<keyword evidence="2" id="KW-0418">Kinase</keyword>
<evidence type="ECO:0000256" key="1">
    <source>
        <dbReference type="ARBA" id="ARBA00022679"/>
    </source>
</evidence>
<dbReference type="Gene3D" id="3.40.50.2300">
    <property type="match status" value="1"/>
</dbReference>
<dbReference type="Pfam" id="PF02518">
    <property type="entry name" value="HATPase_c"/>
    <property type="match status" value="1"/>
</dbReference>
<dbReference type="InterPro" id="IPR036890">
    <property type="entry name" value="HATPase_C_sf"/>
</dbReference>
<dbReference type="NCBIfam" id="TIGR00229">
    <property type="entry name" value="sensory_box"/>
    <property type="match status" value="1"/>
</dbReference>
<evidence type="ECO:0000259" key="7">
    <source>
        <dbReference type="PROSITE" id="PS50110"/>
    </source>
</evidence>
<dbReference type="InterPro" id="IPR000014">
    <property type="entry name" value="PAS"/>
</dbReference>
<keyword evidence="10" id="KW-1185">Reference proteome</keyword>
<dbReference type="Pfam" id="PF00989">
    <property type="entry name" value="PAS"/>
    <property type="match status" value="1"/>
</dbReference>
<feature type="domain" description="Response regulatory" evidence="7">
    <location>
        <begin position="718"/>
        <end position="834"/>
    </location>
</feature>
<evidence type="ECO:0000256" key="6">
    <source>
        <dbReference type="SAM" id="Phobius"/>
    </source>
</evidence>
<keyword evidence="6" id="KW-1133">Transmembrane helix</keyword>
<dbReference type="InterPro" id="IPR013767">
    <property type="entry name" value="PAS_fold"/>
</dbReference>
<dbReference type="InterPro" id="IPR003594">
    <property type="entry name" value="HATPase_dom"/>
</dbReference>
<feature type="domain" description="PAS" evidence="8">
    <location>
        <begin position="339"/>
        <end position="413"/>
    </location>
</feature>
<name>A0A0K2G8H5_NITMO</name>
<dbReference type="PANTHER" id="PTHR24421:SF58">
    <property type="entry name" value="SIGNAL TRANSDUCTION HISTIDINE-PROTEIN KINASE_PHOSPHATASE UHPB"/>
    <property type="match status" value="1"/>
</dbReference>
<keyword evidence="4" id="KW-0597">Phosphoprotein</keyword>
<dbReference type="InterPro" id="IPR011006">
    <property type="entry name" value="CheY-like_superfamily"/>
</dbReference>
<dbReference type="GO" id="GO:0046983">
    <property type="term" value="F:protein dimerization activity"/>
    <property type="evidence" value="ECO:0007669"/>
    <property type="project" value="InterPro"/>
</dbReference>
<dbReference type="SUPFAM" id="SSF52172">
    <property type="entry name" value="CheY-like"/>
    <property type="match status" value="1"/>
</dbReference>
<dbReference type="CDD" id="cd16917">
    <property type="entry name" value="HATPase_UhpB-NarQ-NarX-like"/>
    <property type="match status" value="1"/>
</dbReference>
<dbReference type="KEGG" id="nmv:NITMOv2_0461"/>
<dbReference type="SUPFAM" id="SSF55785">
    <property type="entry name" value="PYP-like sensor domain (PAS domain)"/>
    <property type="match status" value="1"/>
</dbReference>
<dbReference type="Gene3D" id="1.20.5.1930">
    <property type="match status" value="1"/>
</dbReference>
<keyword evidence="6" id="KW-0472">Membrane</keyword>
<dbReference type="SMART" id="SM00091">
    <property type="entry name" value="PAS"/>
    <property type="match status" value="1"/>
</dbReference>
<keyword evidence="1" id="KW-0808">Transferase</keyword>
<dbReference type="InterPro" id="IPR011712">
    <property type="entry name" value="Sig_transdc_His_kin_sub3_dim/P"/>
</dbReference>
<dbReference type="Pfam" id="PF00072">
    <property type="entry name" value="Response_reg"/>
    <property type="match status" value="1"/>
</dbReference>
<feature type="transmembrane region" description="Helical" evidence="6">
    <location>
        <begin position="7"/>
        <end position="29"/>
    </location>
</feature>
<evidence type="ECO:0000256" key="3">
    <source>
        <dbReference type="ARBA" id="ARBA00023012"/>
    </source>
</evidence>